<feature type="region of interest" description="Disordered" evidence="1">
    <location>
        <begin position="29"/>
        <end position="98"/>
    </location>
</feature>
<reference evidence="2" key="1">
    <citation type="journal article" date="2020" name="Stud. Mycol.">
        <title>101 Dothideomycetes genomes: a test case for predicting lifestyles and emergence of pathogens.</title>
        <authorList>
            <person name="Haridas S."/>
            <person name="Albert R."/>
            <person name="Binder M."/>
            <person name="Bloem J."/>
            <person name="Labutti K."/>
            <person name="Salamov A."/>
            <person name="Andreopoulos B."/>
            <person name="Baker S."/>
            <person name="Barry K."/>
            <person name="Bills G."/>
            <person name="Bluhm B."/>
            <person name="Cannon C."/>
            <person name="Castanera R."/>
            <person name="Culley D."/>
            <person name="Daum C."/>
            <person name="Ezra D."/>
            <person name="Gonzalez J."/>
            <person name="Henrissat B."/>
            <person name="Kuo A."/>
            <person name="Liang C."/>
            <person name="Lipzen A."/>
            <person name="Lutzoni F."/>
            <person name="Magnuson J."/>
            <person name="Mondo S."/>
            <person name="Nolan M."/>
            <person name="Ohm R."/>
            <person name="Pangilinan J."/>
            <person name="Park H.-J."/>
            <person name="Ramirez L."/>
            <person name="Alfaro M."/>
            <person name="Sun H."/>
            <person name="Tritt A."/>
            <person name="Yoshinaga Y."/>
            <person name="Zwiers L.-H."/>
            <person name="Turgeon B."/>
            <person name="Goodwin S."/>
            <person name="Spatafora J."/>
            <person name="Crous P."/>
            <person name="Grigoriev I."/>
        </authorList>
    </citation>
    <scope>NUCLEOTIDE SEQUENCE</scope>
    <source>
        <strain evidence="2">CBS 107.79</strain>
    </source>
</reference>
<keyword evidence="3" id="KW-1185">Reference proteome</keyword>
<sequence>MTRASSGCGPGRAVHCATLRKQRPQVVCGQAWPSQSNRRAGDGGVTTSLRGASAGGSLRSELSSANGEGDEKRAALREGTEGAGEVREGATGDVQPARDRSFLRLPLLPLAPSLPDATAKPPYTKCAAAAPANYRSCSRAGACLPPPPPPTTLLHASGHLIPLETACESRAAHRRLSPGASRALAAPPALARRFTTSTTSAHDSPLGKMRWWLRGCSGDHGPFQLPQCIIRSQDAQLLCTESGFEAHRPAASRPSRDGHGRRPNICQYPQDFWRPAAASMYLGKFRDRNCAIPNVSASSKWLYEAVSH</sequence>
<dbReference type="EMBL" id="ML976667">
    <property type="protein sequence ID" value="KAF1976337.1"/>
    <property type="molecule type" value="Genomic_DNA"/>
</dbReference>
<organism evidence="2 3">
    <name type="scientific">Bimuria novae-zelandiae CBS 107.79</name>
    <dbReference type="NCBI Taxonomy" id="1447943"/>
    <lineage>
        <taxon>Eukaryota</taxon>
        <taxon>Fungi</taxon>
        <taxon>Dikarya</taxon>
        <taxon>Ascomycota</taxon>
        <taxon>Pezizomycotina</taxon>
        <taxon>Dothideomycetes</taxon>
        <taxon>Pleosporomycetidae</taxon>
        <taxon>Pleosporales</taxon>
        <taxon>Massarineae</taxon>
        <taxon>Didymosphaeriaceae</taxon>
        <taxon>Bimuria</taxon>
    </lineage>
</organism>
<accession>A0A6A5VSX3</accession>
<evidence type="ECO:0000313" key="2">
    <source>
        <dbReference type="EMBL" id="KAF1976337.1"/>
    </source>
</evidence>
<protein>
    <submittedName>
        <fullName evidence="2">Uncharacterized protein</fullName>
    </submittedName>
</protein>
<gene>
    <name evidence="2" type="ORF">BU23DRAFT_630043</name>
</gene>
<dbReference type="AlphaFoldDB" id="A0A6A5VSX3"/>
<evidence type="ECO:0000256" key="1">
    <source>
        <dbReference type="SAM" id="MobiDB-lite"/>
    </source>
</evidence>
<name>A0A6A5VSX3_9PLEO</name>
<feature type="compositionally biased region" description="Basic and acidic residues" evidence="1">
    <location>
        <begin position="69"/>
        <end position="98"/>
    </location>
</feature>
<dbReference type="Proteomes" id="UP000800036">
    <property type="component" value="Unassembled WGS sequence"/>
</dbReference>
<evidence type="ECO:0000313" key="3">
    <source>
        <dbReference type="Proteomes" id="UP000800036"/>
    </source>
</evidence>
<proteinExistence type="predicted"/>